<accession>A0A7R9GAJ3</accession>
<name>A0A7R9GAJ3_9CRUS</name>
<gene>
    <name evidence="1" type="ORF">NMOB1V02_LOCUS3091</name>
</gene>
<dbReference type="AlphaFoldDB" id="A0A7R9GAJ3"/>
<dbReference type="EMBL" id="OA882426">
    <property type="protein sequence ID" value="CAD7275292.1"/>
    <property type="molecule type" value="Genomic_DNA"/>
</dbReference>
<sequence>MLCPKSTEKLRDPQTTFYNTQRRKRREKIIPVHVKLCLSERHHRAEPVSPPPASFSALPAVCADSFGKSDVDVAEGNCKGLHALAEVVTEIFDRPSRTRYENRHNEQEKLEDCVNAARAKGGVGVFAVYEAKGIIEPSQFRPLQPRFLHFLLSVPIPSAKATLTWRKEIARGSML</sequence>
<protein>
    <submittedName>
        <fullName evidence="1">Uncharacterized protein</fullName>
    </submittedName>
</protein>
<organism evidence="1">
    <name type="scientific">Notodromas monacha</name>
    <dbReference type="NCBI Taxonomy" id="399045"/>
    <lineage>
        <taxon>Eukaryota</taxon>
        <taxon>Metazoa</taxon>
        <taxon>Ecdysozoa</taxon>
        <taxon>Arthropoda</taxon>
        <taxon>Crustacea</taxon>
        <taxon>Oligostraca</taxon>
        <taxon>Ostracoda</taxon>
        <taxon>Podocopa</taxon>
        <taxon>Podocopida</taxon>
        <taxon>Cypridocopina</taxon>
        <taxon>Cypridoidea</taxon>
        <taxon>Cyprididae</taxon>
        <taxon>Notodromas</taxon>
    </lineage>
</organism>
<evidence type="ECO:0000313" key="2">
    <source>
        <dbReference type="Proteomes" id="UP000678499"/>
    </source>
</evidence>
<dbReference type="EMBL" id="CAJPEX010000389">
    <property type="protein sequence ID" value="CAG0915444.1"/>
    <property type="molecule type" value="Genomic_DNA"/>
</dbReference>
<dbReference type="Proteomes" id="UP000678499">
    <property type="component" value="Unassembled WGS sequence"/>
</dbReference>
<keyword evidence="2" id="KW-1185">Reference proteome</keyword>
<evidence type="ECO:0000313" key="1">
    <source>
        <dbReference type="EMBL" id="CAD7275292.1"/>
    </source>
</evidence>
<proteinExistence type="predicted"/>
<reference evidence="1" key="1">
    <citation type="submission" date="2020-11" db="EMBL/GenBank/DDBJ databases">
        <authorList>
            <person name="Tran Van P."/>
        </authorList>
    </citation>
    <scope>NUCLEOTIDE SEQUENCE</scope>
</reference>